<dbReference type="SUPFAM" id="SSF50965">
    <property type="entry name" value="Galactose oxidase, central domain"/>
    <property type="match status" value="1"/>
</dbReference>
<dbReference type="SUPFAM" id="SSF49899">
    <property type="entry name" value="Concanavalin A-like lectins/glucanases"/>
    <property type="match status" value="2"/>
</dbReference>
<dbReference type="InterPro" id="IPR013519">
    <property type="entry name" value="Int_alpha_beta-p"/>
</dbReference>
<dbReference type="Proteomes" id="UP000447545">
    <property type="component" value="Unassembled WGS sequence"/>
</dbReference>
<keyword evidence="8" id="KW-1185">Reference proteome</keyword>
<evidence type="ECO:0000256" key="3">
    <source>
        <dbReference type="ARBA" id="ARBA00023157"/>
    </source>
</evidence>
<evidence type="ECO:0000256" key="4">
    <source>
        <dbReference type="ARBA" id="ARBA00023180"/>
    </source>
</evidence>
<dbReference type="Pfam" id="PF14312">
    <property type="entry name" value="FG-GAP_2"/>
    <property type="match status" value="14"/>
</dbReference>
<evidence type="ECO:0000259" key="6">
    <source>
        <dbReference type="SMART" id="SM00560"/>
    </source>
</evidence>
<organism evidence="7 8">
    <name type="scientific">Winogradskyella ouciana</name>
    <dbReference type="NCBI Taxonomy" id="2608631"/>
    <lineage>
        <taxon>Bacteria</taxon>
        <taxon>Pseudomonadati</taxon>
        <taxon>Bacteroidota</taxon>
        <taxon>Flavobacteriia</taxon>
        <taxon>Flavobacteriales</taxon>
        <taxon>Flavobacteriaceae</taxon>
        <taxon>Winogradskyella</taxon>
    </lineage>
</organism>
<gene>
    <name evidence="7" type="ORF">F1003_07060</name>
</gene>
<dbReference type="Pfam" id="PF18962">
    <property type="entry name" value="Por_Secre_tail"/>
    <property type="match status" value="1"/>
</dbReference>
<evidence type="ECO:0000313" key="7">
    <source>
        <dbReference type="EMBL" id="MTE26690.1"/>
    </source>
</evidence>
<feature type="chain" id="PRO_5029816792" evidence="5">
    <location>
        <begin position="25"/>
        <end position="2038"/>
    </location>
</feature>
<dbReference type="InterPro" id="IPR011043">
    <property type="entry name" value="Gal_Oxase/kelch_b-propeller"/>
</dbReference>
<dbReference type="NCBIfam" id="TIGR04183">
    <property type="entry name" value="Por_Secre_tail"/>
    <property type="match status" value="1"/>
</dbReference>
<dbReference type="PANTHER" id="PTHR36220:SF1">
    <property type="entry name" value="GAMMA TUBULIN COMPLEX COMPONENT C-TERMINAL DOMAIN-CONTAINING PROTEIN"/>
    <property type="match status" value="1"/>
</dbReference>
<evidence type="ECO:0000313" key="8">
    <source>
        <dbReference type="Proteomes" id="UP000447545"/>
    </source>
</evidence>
<dbReference type="EMBL" id="WJYA01000004">
    <property type="protein sequence ID" value="MTE26690.1"/>
    <property type="molecule type" value="Genomic_DNA"/>
</dbReference>
<dbReference type="InterPro" id="IPR026444">
    <property type="entry name" value="Secre_tail"/>
</dbReference>
<dbReference type="InterPro" id="IPR013517">
    <property type="entry name" value="FG-GAP"/>
</dbReference>
<name>A0A7K1GBL7_9FLAO</name>
<evidence type="ECO:0000256" key="2">
    <source>
        <dbReference type="ARBA" id="ARBA00022737"/>
    </source>
</evidence>
<dbReference type="InterPro" id="IPR013320">
    <property type="entry name" value="ConA-like_dom_sf"/>
</dbReference>
<dbReference type="Gene3D" id="2.130.10.130">
    <property type="entry name" value="Integrin alpha, N-terminal"/>
    <property type="match status" value="6"/>
</dbReference>
<keyword evidence="3" id="KW-1015">Disulfide bond</keyword>
<dbReference type="Pfam" id="PF13385">
    <property type="entry name" value="Laminin_G_3"/>
    <property type="match status" value="2"/>
</dbReference>
<keyword evidence="2" id="KW-0677">Repeat</keyword>
<feature type="signal peptide" evidence="5">
    <location>
        <begin position="1"/>
        <end position="24"/>
    </location>
</feature>
<comment type="caution">
    <text evidence="7">The sequence shown here is derived from an EMBL/GenBank/DDBJ whole genome shotgun (WGS) entry which is preliminary data.</text>
</comment>
<keyword evidence="4" id="KW-0325">Glycoprotein</keyword>
<dbReference type="GO" id="GO:0004553">
    <property type="term" value="F:hydrolase activity, hydrolyzing O-glycosyl compounds"/>
    <property type="evidence" value="ECO:0007669"/>
    <property type="project" value="UniProtKB-ARBA"/>
</dbReference>
<dbReference type="GO" id="GO:0005975">
    <property type="term" value="P:carbohydrate metabolic process"/>
    <property type="evidence" value="ECO:0007669"/>
    <property type="project" value="UniProtKB-ARBA"/>
</dbReference>
<accession>A0A7K1GBL7</accession>
<feature type="domain" description="LamG-like jellyroll fold" evidence="6">
    <location>
        <begin position="921"/>
        <end position="1065"/>
    </location>
</feature>
<keyword evidence="1 5" id="KW-0732">Signal</keyword>
<dbReference type="SMART" id="SM00560">
    <property type="entry name" value="LamGL"/>
    <property type="match status" value="2"/>
</dbReference>
<dbReference type="InterPro" id="IPR028994">
    <property type="entry name" value="Integrin_alpha_N"/>
</dbReference>
<feature type="domain" description="LamG-like jellyroll fold" evidence="6">
    <location>
        <begin position="1235"/>
        <end position="1379"/>
    </location>
</feature>
<dbReference type="SMART" id="SM00191">
    <property type="entry name" value="Int_alpha"/>
    <property type="match status" value="6"/>
</dbReference>
<proteinExistence type="predicted"/>
<dbReference type="PANTHER" id="PTHR36220">
    <property type="entry name" value="UNNAMED PRODUCT"/>
    <property type="match status" value="1"/>
</dbReference>
<reference evidence="7 8" key="1">
    <citation type="submission" date="2019-11" db="EMBL/GenBank/DDBJ databases">
        <title>Winogradskyella ouciana sp. nov., isolated from the hadal seawater of the Mariana Trench.</title>
        <authorList>
            <person name="Liu R."/>
        </authorList>
    </citation>
    <scope>NUCLEOTIDE SEQUENCE [LARGE SCALE GENOMIC DNA]</scope>
    <source>
        <strain evidence="7 8">ZXX205</strain>
    </source>
</reference>
<evidence type="ECO:0000256" key="5">
    <source>
        <dbReference type="SAM" id="SignalP"/>
    </source>
</evidence>
<dbReference type="SUPFAM" id="SSF69318">
    <property type="entry name" value="Integrin alpha N-terminal domain"/>
    <property type="match status" value="2"/>
</dbReference>
<dbReference type="RefSeq" id="WP_155088500.1">
    <property type="nucleotide sequence ID" value="NZ_WJYA01000004.1"/>
</dbReference>
<dbReference type="InterPro" id="IPR006558">
    <property type="entry name" value="LamG-like"/>
</dbReference>
<evidence type="ECO:0000256" key="1">
    <source>
        <dbReference type="ARBA" id="ARBA00022729"/>
    </source>
</evidence>
<dbReference type="Gene3D" id="2.60.120.200">
    <property type="match status" value="2"/>
</dbReference>
<protein>
    <submittedName>
        <fullName evidence="7">T9SS type A sorting domain-containing protein</fullName>
    </submittedName>
</protein>
<sequence length="2038" mass="217458">MLLNTNLRLVSLLIFCTISLTINSQDWNEILKQTASDAAAGDQYGISVAMDGNYAIVGASTSDTNGSDSGAAYILIRSSAGNWTEQAKLTASDAAAGDNFGFSVSVSGKYAIVGAFGKDSNGIDAGAAYVFIRNGTTWTEEAILTASDGSTQDQFGVSVSISGNSAVIGAFAVDDVNGVGSNFGAAYVFNRSGTVWSEQTKLTASDAAPTDQFGFSVDISGDYVIVGAEEDDDVFTDSGSAYIFLRSGTSWSEQAKLTASDADTQDNFGRSVAIDGIYAIVGSYLDDDELDINNTNSGSAYTFVRSGTNWSEQDKLIPSNPETDAYFGWSVDIDCNYAIVGARLDGGVTESGSTYLYERSGITWAEINNFIASDAEPVDRFGTSVAIDGAYAMVGATNEDEAGNNAGALYVFEQDLPVDIPNWNEIINVAASDPEENAQFGNTVAINGDYAVIGAFQDDNTNGTLAGAAYVFVKSGSNWIEVAKLIASDGSANDRFGESVAIQDNHIFIGSSSNNFSSGAVYVFSNNGSNWVESQKLLASDIASGDIFGKNIDVHNNRLIVGAVSNDDAGNSSGSAYIYEFDGLNWLETIKLLPNDGQSGNAFGIEVAIEENIALVGAILDNNGVNKGSFYVFDYSMGSWSQTQKIVASDGESGDNFGRSIRISGETIVAGALNENTLGDFSGAAYVFKKENGNWAEKQKLLASDGSSSDRFGRRVDIYDDTIVIPAFFNNTVYIYKEIGSIWREVQLITNPNPGAGGFFASSVAIDGNYIITGVSGDDIVTNAEGSAYFFQQTTIFPDIDNLPELTAECELTPTAPTANSGAITATADTTFPITAQGTTVVTWTYDDGNWNTDTQTQNVIIDDNTGPSITCSNISVNSCTEVDLTIMPPVVSDNCVYINSALDFDGSNDLVSISNFPFLTDFTLEAWVNPIYIPNEGYRSIVSKGAVFDANTNFDFGIRRNWQTGIYTMYLYIQNGTTISGYALEIDDQANTWTHLVATFDDATKTVKLFQDGQILGSSVLSVSPTDGGQDLRIGHPATTDGQDEPFTGQIDEVRIWNRVLSETEIASSNSNLLSGSESGLEAYFNFDDGTGSSTLTDQSPNGRDGTLTNMDVNSDWITSLAGITPVSLTNNLTGTSDASGTFSVGETDIIWTATDVNGNSSTCTQIITISDTENPVINCAADVVVGNDPGECFATISIDSPTATDNCSSNNDFALSFDGIDDYVSLTKIVLNTGLTYQAWIKTSSTANSSGYGGNSALNILGDRTNNVWNSFGITNGILEYHHFTGSWQVISASQPINDDQWHHVAVTHNQSTDVVTLYIDGIEVNSSTIGYADGGGFGKVGIDAVGGSFSASNDAGDLFEGELDEVRIWDKALTDEEIYNTYNKALVGDEIGLVVYFDFEDGPNSTILTDKTSNNNTGTLTNMDVSNDWVVSTAIPSITLTNNFNATSDASGQYPVGETEIIWTATDANNNSSTCTQMVTVNGSGSFELIWNGSVSNDWSDPTNWIPNEVPTECTDITIETAPNAPLLTGVTTIRDLNINPGSSVTVPIGATLNVSGDLELFSQSNSFSGIITEGTLSVSGSAKYNRYVNSNANGKDLISPPLSGQSWTDFLNSGTNATDLLDDGNTSPTTYLFGPFDKSTETYLTYSDATVATLTAGTGYRAATDSGSTLTFTGNVPSGDISVNIDYSGTIYPDWNLIGNPYPSYIHIGDFLNQETATPGKTNIDIFFPNSGIYAYAGRTTAPDPDGPVWDVITVANAGGRLMAPGQAFLVPADTDDSITTDLLFNESMQRAGSDDDFIAGRDTSNLTFLDIMISTQSKWFNTEFYFNDNASQGADHGYDATLLGNFAPSFAIYSQFVQDNTGLPIALQALHPSDLSNVSIPLGVNANQGEQLTFSIRETTLPNTVEVYLDDTLNNTSTLLNTSDYIITPITALSGTGRFFLRISEDTLSTVDDNLNQIHIYALPTSKELVVSGKLNGETKLNLYDMQGRNVKSTYLDHFTLENRIDISNINAGVYVASVKNESQQKSQMIILK</sequence>